<dbReference type="Proteomes" id="UP001501009">
    <property type="component" value="Unassembled WGS sequence"/>
</dbReference>
<evidence type="ECO:0000313" key="3">
    <source>
        <dbReference type="Proteomes" id="UP001501009"/>
    </source>
</evidence>
<accession>A0ABP7HZJ2</accession>
<gene>
    <name evidence="2" type="ORF">GCM10022403_044450</name>
</gene>
<proteinExistence type="predicted"/>
<keyword evidence="1" id="KW-1133">Transmembrane helix</keyword>
<comment type="caution">
    <text evidence="2">The sequence shown here is derived from an EMBL/GenBank/DDBJ whole genome shotgun (WGS) entry which is preliminary data.</text>
</comment>
<evidence type="ECO:0000313" key="2">
    <source>
        <dbReference type="EMBL" id="GAA3805572.1"/>
    </source>
</evidence>
<dbReference type="RefSeq" id="WP_275773246.1">
    <property type="nucleotide sequence ID" value="NZ_BAABDE010000018.1"/>
</dbReference>
<dbReference type="EMBL" id="BAABDE010000018">
    <property type="protein sequence ID" value="GAA3805572.1"/>
    <property type="molecule type" value="Genomic_DNA"/>
</dbReference>
<feature type="transmembrane region" description="Helical" evidence="1">
    <location>
        <begin position="103"/>
        <end position="127"/>
    </location>
</feature>
<keyword evidence="1" id="KW-0472">Membrane</keyword>
<keyword evidence="1" id="KW-0812">Transmembrane</keyword>
<keyword evidence="3" id="KW-1185">Reference proteome</keyword>
<feature type="transmembrane region" description="Helical" evidence="1">
    <location>
        <begin position="47"/>
        <end position="67"/>
    </location>
</feature>
<sequence length="197" mass="20497">MARGEGRAQGLARVAVVVRAGAAPLWWAGVFAAGVGVLVPGVTGRRIGVMAGAALFIVAAAVVSYAGRKRYVELARSAARAGRHDVLQDRAVSVRNWRRGHRWWLLLAFAVALGSAFAVPAAGGMLLAGCGTGLRLRAAWLGRRERADEALLWVRVDWLAANGGRPAGKAVKAYRSTGIAAGDAAPGGARRRTAALV</sequence>
<protein>
    <recommendedName>
        <fullName evidence="4">Integral membrane protein</fullName>
    </recommendedName>
</protein>
<evidence type="ECO:0000256" key="1">
    <source>
        <dbReference type="SAM" id="Phobius"/>
    </source>
</evidence>
<organism evidence="2 3">
    <name type="scientific">Streptomyces coacervatus</name>
    <dbReference type="NCBI Taxonomy" id="647381"/>
    <lineage>
        <taxon>Bacteria</taxon>
        <taxon>Bacillati</taxon>
        <taxon>Actinomycetota</taxon>
        <taxon>Actinomycetes</taxon>
        <taxon>Kitasatosporales</taxon>
        <taxon>Streptomycetaceae</taxon>
        <taxon>Streptomyces</taxon>
    </lineage>
</organism>
<evidence type="ECO:0008006" key="4">
    <source>
        <dbReference type="Google" id="ProtNLM"/>
    </source>
</evidence>
<feature type="transmembrane region" description="Helical" evidence="1">
    <location>
        <begin position="12"/>
        <end position="35"/>
    </location>
</feature>
<reference evidence="3" key="1">
    <citation type="journal article" date="2019" name="Int. J. Syst. Evol. Microbiol.">
        <title>The Global Catalogue of Microorganisms (GCM) 10K type strain sequencing project: providing services to taxonomists for standard genome sequencing and annotation.</title>
        <authorList>
            <consortium name="The Broad Institute Genomics Platform"/>
            <consortium name="The Broad Institute Genome Sequencing Center for Infectious Disease"/>
            <person name="Wu L."/>
            <person name="Ma J."/>
        </authorList>
    </citation>
    <scope>NUCLEOTIDE SEQUENCE [LARGE SCALE GENOMIC DNA]</scope>
    <source>
        <strain evidence="3">JCM 17138</strain>
    </source>
</reference>
<name>A0ABP7HZJ2_9ACTN</name>